<reference evidence="2" key="1">
    <citation type="submission" date="2022-12" db="EMBL/GenBank/DDBJ databases">
        <title>Polyphasic identification of a Novel Hot-Spring Cyanobacterium Ocullathermofonsia sinensis gen nov. sp. nov. and Genomic Insights on its Adaptations to the Thermal Habitat.</title>
        <authorList>
            <person name="Daroch M."/>
            <person name="Tang J."/>
            <person name="Jiang Y."/>
        </authorList>
    </citation>
    <scope>NUCLEOTIDE SEQUENCE</scope>
    <source>
        <strain evidence="2">PKUAC-SCTA174</strain>
    </source>
</reference>
<keyword evidence="3" id="KW-1185">Reference proteome</keyword>
<dbReference type="RefSeq" id="WP_268610679.1">
    <property type="nucleotide sequence ID" value="NZ_CP113797.1"/>
</dbReference>
<protein>
    <submittedName>
        <fullName evidence="2">Nuclear transport factor 2 family protein</fullName>
    </submittedName>
</protein>
<organism evidence="2 3">
    <name type="scientific">Thermocoleostomius sinensis A174</name>
    <dbReference type="NCBI Taxonomy" id="2016057"/>
    <lineage>
        <taxon>Bacteria</taxon>
        <taxon>Bacillati</taxon>
        <taxon>Cyanobacteriota</taxon>
        <taxon>Cyanophyceae</taxon>
        <taxon>Oculatellales</taxon>
        <taxon>Oculatellaceae</taxon>
        <taxon>Thermocoleostomius</taxon>
    </lineage>
</organism>
<proteinExistence type="predicted"/>
<evidence type="ECO:0000256" key="1">
    <source>
        <dbReference type="SAM" id="SignalP"/>
    </source>
</evidence>
<feature type="chain" id="PRO_5038717330" evidence="1">
    <location>
        <begin position="44"/>
        <end position="299"/>
    </location>
</feature>
<dbReference type="KEGG" id="tsin:OXH18_01600"/>
<accession>A0A9E8ZF68</accession>
<dbReference type="InterPro" id="IPR032710">
    <property type="entry name" value="NTF2-like_dom_sf"/>
</dbReference>
<name>A0A9E8ZF68_9CYAN</name>
<evidence type="ECO:0000313" key="3">
    <source>
        <dbReference type="Proteomes" id="UP001163152"/>
    </source>
</evidence>
<evidence type="ECO:0000313" key="2">
    <source>
        <dbReference type="EMBL" id="WAL60719.1"/>
    </source>
</evidence>
<gene>
    <name evidence="2" type="ORF">OXH18_01600</name>
</gene>
<keyword evidence="1" id="KW-0732">Signal</keyword>
<dbReference type="AlphaFoldDB" id="A0A9E8ZF68"/>
<dbReference type="EMBL" id="CP113797">
    <property type="protein sequence ID" value="WAL60719.1"/>
    <property type="molecule type" value="Genomic_DNA"/>
</dbReference>
<sequence length="299" mass="32529">MPNCLLPLLFNRSVQRRKRDRLLKLVSFLLLGFMLSWASGVHAQTETPTPANVNPEPASPVDVEPVPVASDAPAELLETIASIDAAASQQDLETVMSFYSPTFSNSDGLTYDGLQQALENFWERYANLTYATQVNDWERDGNAIVATTTTTITGTERRNGNALNLSATITSQQRFEDLKIASQEILAEQSQVTQGQNPPTVEVILPEQVGTGQKYEFDVIVLEPLGDRLLLGAAAEEAVQPSAYLDPTDITLELLSSGGLFKIGTAPATPETRWVSAILIRDDGITTVARRLQVVAPSE</sequence>
<dbReference type="Proteomes" id="UP001163152">
    <property type="component" value="Chromosome"/>
</dbReference>
<dbReference type="SUPFAM" id="SSF54427">
    <property type="entry name" value="NTF2-like"/>
    <property type="match status" value="1"/>
</dbReference>
<dbReference type="Gene3D" id="3.10.450.50">
    <property type="match status" value="1"/>
</dbReference>
<feature type="signal peptide" evidence="1">
    <location>
        <begin position="1"/>
        <end position="43"/>
    </location>
</feature>